<dbReference type="GO" id="GO:0005544">
    <property type="term" value="F:calcium-dependent phospholipid binding"/>
    <property type="evidence" value="ECO:0007669"/>
    <property type="project" value="InterPro"/>
</dbReference>
<evidence type="ECO:0000259" key="1">
    <source>
        <dbReference type="Pfam" id="PF00168"/>
    </source>
</evidence>
<dbReference type="CDD" id="cd04047">
    <property type="entry name" value="C2B_Copine"/>
    <property type="match status" value="1"/>
</dbReference>
<sequence length="317" mass="36162">MKVSISLSARFKPTRKKIFFNKKYHPFAVVICRRDTRASGGYGLRNDGEIFLQGYTETIETTLHPCWVKQFQVKLMGPGTETKLDVHIFNKARKYDVKNSDEVPAALSEEYGYGYELIDSIEGIGIEEMLERGQSSYRMNEDNLLDLITERQNLDRERGYMKLQIRGLGLKNVERGLLQGLSDPFFEIWKSHKIVANQSAATTGVPGDAQTLIWSLCYRSNHIPNHVNPTWEPFEIDTAILCNGDMYRDIKIVVYDWEQSGNHRVIGNIRTRARELESRVCVHGNGDVSRALPMLSKGKSQGSLIILKADFIPRKAF</sequence>
<dbReference type="Pfam" id="PF00168">
    <property type="entry name" value="C2"/>
    <property type="match status" value="2"/>
</dbReference>
<dbReference type="InterPro" id="IPR035892">
    <property type="entry name" value="C2_domain_sf"/>
</dbReference>
<reference evidence="2" key="1">
    <citation type="submission" date="2021-01" db="EMBL/GenBank/DDBJ databases">
        <authorList>
            <person name="Corre E."/>
            <person name="Pelletier E."/>
            <person name="Niang G."/>
            <person name="Scheremetjew M."/>
            <person name="Finn R."/>
            <person name="Kale V."/>
            <person name="Holt S."/>
            <person name="Cochrane G."/>
            <person name="Meng A."/>
            <person name="Brown T."/>
            <person name="Cohen L."/>
        </authorList>
    </citation>
    <scope>NUCLEOTIDE SEQUENCE</scope>
    <source>
        <strain evidence="2">B650</strain>
    </source>
</reference>
<dbReference type="InterPro" id="IPR037768">
    <property type="entry name" value="C2B_Copine"/>
</dbReference>
<feature type="domain" description="C2" evidence="1">
    <location>
        <begin position="218"/>
        <end position="278"/>
    </location>
</feature>
<feature type="domain" description="C2" evidence="1">
    <location>
        <begin position="56"/>
        <end position="93"/>
    </location>
</feature>
<dbReference type="PANTHER" id="PTHR10857">
    <property type="entry name" value="COPINE"/>
    <property type="match status" value="1"/>
</dbReference>
<dbReference type="AlphaFoldDB" id="A0A7S2L7B2"/>
<gene>
    <name evidence="2" type="ORF">LDAN0321_LOCUS15623</name>
</gene>
<name>A0A7S2L7B2_9STRA</name>
<dbReference type="GO" id="GO:0005886">
    <property type="term" value="C:plasma membrane"/>
    <property type="evidence" value="ECO:0007669"/>
    <property type="project" value="TreeGrafter"/>
</dbReference>
<dbReference type="InterPro" id="IPR045052">
    <property type="entry name" value="Copine"/>
</dbReference>
<organism evidence="2">
    <name type="scientific">Leptocylindrus danicus</name>
    <dbReference type="NCBI Taxonomy" id="163516"/>
    <lineage>
        <taxon>Eukaryota</taxon>
        <taxon>Sar</taxon>
        <taxon>Stramenopiles</taxon>
        <taxon>Ochrophyta</taxon>
        <taxon>Bacillariophyta</taxon>
        <taxon>Coscinodiscophyceae</taxon>
        <taxon>Chaetocerotophycidae</taxon>
        <taxon>Leptocylindrales</taxon>
        <taxon>Leptocylindraceae</taxon>
        <taxon>Leptocylindrus</taxon>
    </lineage>
</organism>
<proteinExistence type="predicted"/>
<dbReference type="EMBL" id="HBGY01025319">
    <property type="protein sequence ID" value="CAD9597804.1"/>
    <property type="molecule type" value="Transcribed_RNA"/>
</dbReference>
<protein>
    <recommendedName>
        <fullName evidence="1">C2 domain-containing protein</fullName>
    </recommendedName>
</protein>
<dbReference type="GO" id="GO:0071277">
    <property type="term" value="P:cellular response to calcium ion"/>
    <property type="evidence" value="ECO:0007669"/>
    <property type="project" value="TreeGrafter"/>
</dbReference>
<dbReference type="SUPFAM" id="SSF49562">
    <property type="entry name" value="C2 domain (Calcium/lipid-binding domain, CaLB)"/>
    <property type="match status" value="1"/>
</dbReference>
<accession>A0A7S2L7B2</accession>
<dbReference type="PANTHER" id="PTHR10857:SF106">
    <property type="entry name" value="C2 DOMAIN-CONTAINING PROTEIN"/>
    <property type="match status" value="1"/>
</dbReference>
<dbReference type="Gene3D" id="2.60.40.150">
    <property type="entry name" value="C2 domain"/>
    <property type="match status" value="1"/>
</dbReference>
<dbReference type="InterPro" id="IPR000008">
    <property type="entry name" value="C2_dom"/>
</dbReference>
<evidence type="ECO:0000313" key="2">
    <source>
        <dbReference type="EMBL" id="CAD9597804.1"/>
    </source>
</evidence>